<gene>
    <name evidence="2" type="ORF">tloyanaT_27390</name>
</gene>
<evidence type="ECO:0000313" key="2">
    <source>
        <dbReference type="EMBL" id="GLX86486.1"/>
    </source>
</evidence>
<keyword evidence="3" id="KW-1185">Reference proteome</keyword>
<feature type="compositionally biased region" description="Basic and acidic residues" evidence="1">
    <location>
        <begin position="20"/>
        <end position="42"/>
    </location>
</feature>
<organism evidence="2 3">
    <name type="scientific">Thalassotalea loyana</name>
    <dbReference type="NCBI Taxonomy" id="280483"/>
    <lineage>
        <taxon>Bacteria</taxon>
        <taxon>Pseudomonadati</taxon>
        <taxon>Pseudomonadota</taxon>
        <taxon>Gammaproteobacteria</taxon>
        <taxon>Alteromonadales</taxon>
        <taxon>Colwelliaceae</taxon>
        <taxon>Thalassotalea</taxon>
    </lineage>
</organism>
<protein>
    <submittedName>
        <fullName evidence="2">Uncharacterized protein</fullName>
    </submittedName>
</protein>
<sequence>MNQLSTQSHVNQRQLAQHQHNADVSKVLDTKSKSGSDKVPHEKIIEPVTPFYVLGYN</sequence>
<feature type="compositionally biased region" description="Polar residues" evidence="1">
    <location>
        <begin position="1"/>
        <end position="19"/>
    </location>
</feature>
<dbReference type="Proteomes" id="UP001157134">
    <property type="component" value="Unassembled WGS sequence"/>
</dbReference>
<dbReference type="EMBL" id="BSSV01000006">
    <property type="protein sequence ID" value="GLX86486.1"/>
    <property type="molecule type" value="Genomic_DNA"/>
</dbReference>
<proteinExistence type="predicted"/>
<evidence type="ECO:0000313" key="3">
    <source>
        <dbReference type="Proteomes" id="UP001157134"/>
    </source>
</evidence>
<accession>A0ABQ6HEE2</accession>
<comment type="caution">
    <text evidence="2">The sequence shown here is derived from an EMBL/GenBank/DDBJ whole genome shotgun (WGS) entry which is preliminary data.</text>
</comment>
<feature type="region of interest" description="Disordered" evidence="1">
    <location>
        <begin position="1"/>
        <end position="42"/>
    </location>
</feature>
<reference evidence="2 3" key="1">
    <citation type="submission" date="2023-03" db="EMBL/GenBank/DDBJ databases">
        <title>Thalassotalea loyana LMG 22536T draft genome sequence.</title>
        <authorList>
            <person name="Sawabe T."/>
        </authorList>
    </citation>
    <scope>NUCLEOTIDE SEQUENCE [LARGE SCALE GENOMIC DNA]</scope>
    <source>
        <strain evidence="2 3">LMG 22536</strain>
    </source>
</reference>
<evidence type="ECO:0000256" key="1">
    <source>
        <dbReference type="SAM" id="MobiDB-lite"/>
    </source>
</evidence>
<dbReference type="RefSeq" id="WP_284299560.1">
    <property type="nucleotide sequence ID" value="NZ_BSSV01000006.1"/>
</dbReference>
<name>A0ABQ6HEE2_9GAMM</name>